<evidence type="ECO:0000256" key="4">
    <source>
        <dbReference type="ARBA" id="ARBA00023157"/>
    </source>
</evidence>
<dbReference type="Gene3D" id="2.40.10.10">
    <property type="entry name" value="Trypsin-like serine proteases"/>
    <property type="match status" value="1"/>
</dbReference>
<dbReference type="SUPFAM" id="SSF50494">
    <property type="entry name" value="Trypsin-like serine proteases"/>
    <property type="match status" value="1"/>
</dbReference>
<feature type="chain" id="PRO_5045476337" description="Peptidase S1 domain-containing protein" evidence="7">
    <location>
        <begin position="21"/>
        <end position="340"/>
    </location>
</feature>
<protein>
    <recommendedName>
        <fullName evidence="8">Peptidase S1 domain-containing protein</fullName>
    </recommendedName>
</protein>
<dbReference type="InterPro" id="IPR050127">
    <property type="entry name" value="Serine_Proteases_S1"/>
</dbReference>
<evidence type="ECO:0000313" key="9">
    <source>
        <dbReference type="EMBL" id="KAK6623943.1"/>
    </source>
</evidence>
<evidence type="ECO:0000256" key="2">
    <source>
        <dbReference type="ARBA" id="ARBA00022801"/>
    </source>
</evidence>
<name>A0ABR1AN76_POLSC</name>
<dbReference type="CDD" id="cd00190">
    <property type="entry name" value="Tryp_SPc"/>
    <property type="match status" value="1"/>
</dbReference>
<organism evidence="9 10">
    <name type="scientific">Polyplax serrata</name>
    <name type="common">Common mouse louse</name>
    <dbReference type="NCBI Taxonomy" id="468196"/>
    <lineage>
        <taxon>Eukaryota</taxon>
        <taxon>Metazoa</taxon>
        <taxon>Ecdysozoa</taxon>
        <taxon>Arthropoda</taxon>
        <taxon>Hexapoda</taxon>
        <taxon>Insecta</taxon>
        <taxon>Pterygota</taxon>
        <taxon>Neoptera</taxon>
        <taxon>Paraneoptera</taxon>
        <taxon>Psocodea</taxon>
        <taxon>Troctomorpha</taxon>
        <taxon>Phthiraptera</taxon>
        <taxon>Anoplura</taxon>
        <taxon>Polyplacidae</taxon>
        <taxon>Polyplax</taxon>
    </lineage>
</organism>
<comment type="caution">
    <text evidence="9">The sequence shown here is derived from an EMBL/GenBank/DDBJ whole genome shotgun (WGS) entry which is preliminary data.</text>
</comment>
<dbReference type="InterPro" id="IPR001314">
    <property type="entry name" value="Peptidase_S1A"/>
</dbReference>
<dbReference type="PROSITE" id="PS00134">
    <property type="entry name" value="TRYPSIN_HIS"/>
    <property type="match status" value="1"/>
</dbReference>
<evidence type="ECO:0000256" key="7">
    <source>
        <dbReference type="SAM" id="SignalP"/>
    </source>
</evidence>
<reference evidence="9 10" key="1">
    <citation type="submission" date="2023-09" db="EMBL/GenBank/DDBJ databases">
        <title>Genomes of two closely related lineages of the louse Polyplax serrata with different host specificities.</title>
        <authorList>
            <person name="Martinu J."/>
            <person name="Tarabai H."/>
            <person name="Stefka J."/>
            <person name="Hypsa V."/>
        </authorList>
    </citation>
    <scope>NUCLEOTIDE SEQUENCE [LARGE SCALE GENOMIC DNA]</scope>
    <source>
        <strain evidence="9">98ZLc_SE</strain>
    </source>
</reference>
<evidence type="ECO:0000256" key="3">
    <source>
        <dbReference type="ARBA" id="ARBA00022825"/>
    </source>
</evidence>
<feature type="region of interest" description="Disordered" evidence="6">
    <location>
        <begin position="303"/>
        <end position="340"/>
    </location>
</feature>
<feature type="compositionally biased region" description="Basic residues" evidence="6">
    <location>
        <begin position="324"/>
        <end position="340"/>
    </location>
</feature>
<keyword evidence="10" id="KW-1185">Reference proteome</keyword>
<sequence length="340" mass="36980">MKLCSLVFVSVCLLAVDCRGQGFFSKLVNRGGASRSTLDVDDNANVCESVRIMPRIAMAVVGGSTVKLEISAPYMVAIGERRANGSISWFCGGSLLSSTDVLTAAHCLVSRNASMVRLGSFSAKQSRMENDYQISKTIIHPSYKITESYNDIAIVKLKNEVRFGENIKPVCLPQDDRDRYDGERAKVIGWGAEEFGGEGTQKLKQVEVDVFTNSHCENAYKNSTIGPKTFPMGIKKSQLCAGSSEGGKDACQGDSGGPLVLRDDSGIVRQIGIVSTGAGCGFPMYPGVYTRVSSYLNWIEKNTKKTSGSGKSTQEGRNEGQNQNRKKNRQRRVIKSTRRG</sequence>
<dbReference type="PANTHER" id="PTHR24264:SF54">
    <property type="entry name" value="PEPTIDASE S1 DOMAIN-CONTAINING PROTEIN"/>
    <property type="match status" value="1"/>
</dbReference>
<keyword evidence="2 5" id="KW-0378">Hydrolase</keyword>
<evidence type="ECO:0000313" key="10">
    <source>
        <dbReference type="Proteomes" id="UP001359485"/>
    </source>
</evidence>
<dbReference type="PANTHER" id="PTHR24264">
    <property type="entry name" value="TRYPSIN-RELATED"/>
    <property type="match status" value="1"/>
</dbReference>
<proteinExistence type="predicted"/>
<dbReference type="InterPro" id="IPR033116">
    <property type="entry name" value="TRYPSIN_SER"/>
</dbReference>
<dbReference type="PROSITE" id="PS00135">
    <property type="entry name" value="TRYPSIN_SER"/>
    <property type="match status" value="1"/>
</dbReference>
<dbReference type="EMBL" id="JAWJWF010000046">
    <property type="protein sequence ID" value="KAK6623943.1"/>
    <property type="molecule type" value="Genomic_DNA"/>
</dbReference>
<feature type="domain" description="Peptidase S1" evidence="8">
    <location>
        <begin position="60"/>
        <end position="304"/>
    </location>
</feature>
<keyword evidence="3 5" id="KW-0720">Serine protease</keyword>
<dbReference type="PROSITE" id="PS50240">
    <property type="entry name" value="TRYPSIN_DOM"/>
    <property type="match status" value="1"/>
</dbReference>
<gene>
    <name evidence="9" type="ORF">RUM44_010799</name>
</gene>
<evidence type="ECO:0000259" key="8">
    <source>
        <dbReference type="PROSITE" id="PS50240"/>
    </source>
</evidence>
<dbReference type="InterPro" id="IPR043504">
    <property type="entry name" value="Peptidase_S1_PA_chymotrypsin"/>
</dbReference>
<keyword evidence="4" id="KW-1015">Disulfide bond</keyword>
<feature type="signal peptide" evidence="7">
    <location>
        <begin position="1"/>
        <end position="20"/>
    </location>
</feature>
<dbReference type="InterPro" id="IPR001254">
    <property type="entry name" value="Trypsin_dom"/>
</dbReference>
<keyword evidence="7" id="KW-0732">Signal</keyword>
<evidence type="ECO:0000256" key="6">
    <source>
        <dbReference type="SAM" id="MobiDB-lite"/>
    </source>
</evidence>
<dbReference type="InterPro" id="IPR018114">
    <property type="entry name" value="TRYPSIN_HIS"/>
</dbReference>
<evidence type="ECO:0000256" key="1">
    <source>
        <dbReference type="ARBA" id="ARBA00022670"/>
    </source>
</evidence>
<dbReference type="Proteomes" id="UP001359485">
    <property type="component" value="Unassembled WGS sequence"/>
</dbReference>
<dbReference type="InterPro" id="IPR009003">
    <property type="entry name" value="Peptidase_S1_PA"/>
</dbReference>
<dbReference type="PRINTS" id="PR00722">
    <property type="entry name" value="CHYMOTRYPSIN"/>
</dbReference>
<evidence type="ECO:0000256" key="5">
    <source>
        <dbReference type="RuleBase" id="RU363034"/>
    </source>
</evidence>
<dbReference type="Pfam" id="PF00089">
    <property type="entry name" value="Trypsin"/>
    <property type="match status" value="1"/>
</dbReference>
<accession>A0ABR1AN76</accession>
<dbReference type="SMART" id="SM00020">
    <property type="entry name" value="Tryp_SPc"/>
    <property type="match status" value="1"/>
</dbReference>
<keyword evidence="1 5" id="KW-0645">Protease</keyword>